<dbReference type="SUPFAM" id="SSF101386">
    <property type="entry name" value="all-alpha NTP pyrophosphatases"/>
    <property type="match status" value="1"/>
</dbReference>
<dbReference type="InterPro" id="IPR011551">
    <property type="entry name" value="NTP_PyrPHydrolase_MazG"/>
</dbReference>
<comment type="caution">
    <text evidence="4">The sequence shown here is derived from an EMBL/GenBank/DDBJ whole genome shotgun (WGS) entry which is preliminary data.</text>
</comment>
<dbReference type="PANTHER" id="PTHR30522">
    <property type="entry name" value="NUCLEOSIDE TRIPHOSPHATE PYROPHOSPHOHYDROLASE"/>
    <property type="match status" value="1"/>
</dbReference>
<sequence>MSLLRSIWNRSSSSESPPPLKVGSPNPLSSSWEFDPTNGADQQTPTARGQHKGLKRAERLQSLVQCLSIECPWTQSTSPETMLTWLKSECSEVKVEMKQVERVLAAEAEGTSPETPGFKEKLKLQRELGDILFDACMLNQICSRRYGLKADDTFDMVCAKVEARTPYMSTWGEEGVSADTAEAAAEIWNAKKKEEREEDGGGEEAAAGEDREKEPARKRAARVVARSFSRTAAYLKNTALNNWDLLKDDRCVNMYAAALVGIGGVALGYYAATRRLGGGKAAAAAAAAGGGSVLPALPALPELPSLPEGGREAAIEGVRNLVERIRGPLQSAAGAAGKHAGALWAGAR</sequence>
<dbReference type="Gene3D" id="1.10.287.1080">
    <property type="entry name" value="MazG-like"/>
    <property type="match status" value="1"/>
</dbReference>
<evidence type="ECO:0000313" key="4">
    <source>
        <dbReference type="EMBL" id="GMI43212.1"/>
    </source>
</evidence>
<dbReference type="Pfam" id="PF03819">
    <property type="entry name" value="MazG"/>
    <property type="match status" value="1"/>
</dbReference>
<keyword evidence="5" id="KW-1185">Reference proteome</keyword>
<evidence type="ECO:0000256" key="1">
    <source>
        <dbReference type="SAM" id="MobiDB-lite"/>
    </source>
</evidence>
<protein>
    <recommendedName>
        <fullName evidence="3">NTP pyrophosphohydrolase MazG-like domain-containing protein</fullName>
    </recommendedName>
</protein>
<gene>
    <name evidence="4" type="ORF">TeGR_g11740</name>
</gene>
<organism evidence="4 5">
    <name type="scientific">Tetraparma gracilis</name>
    <dbReference type="NCBI Taxonomy" id="2962635"/>
    <lineage>
        <taxon>Eukaryota</taxon>
        <taxon>Sar</taxon>
        <taxon>Stramenopiles</taxon>
        <taxon>Ochrophyta</taxon>
        <taxon>Bolidophyceae</taxon>
        <taxon>Parmales</taxon>
        <taxon>Triparmaceae</taxon>
        <taxon>Tetraparma</taxon>
    </lineage>
</organism>
<evidence type="ECO:0000259" key="3">
    <source>
        <dbReference type="Pfam" id="PF03819"/>
    </source>
</evidence>
<reference evidence="4 5" key="1">
    <citation type="journal article" date="2023" name="Commun. Biol.">
        <title>Genome analysis of Parmales, the sister group of diatoms, reveals the evolutionary specialization of diatoms from phago-mixotrophs to photoautotrophs.</title>
        <authorList>
            <person name="Ban H."/>
            <person name="Sato S."/>
            <person name="Yoshikawa S."/>
            <person name="Yamada K."/>
            <person name="Nakamura Y."/>
            <person name="Ichinomiya M."/>
            <person name="Sato N."/>
            <person name="Blanc-Mathieu R."/>
            <person name="Endo H."/>
            <person name="Kuwata A."/>
            <person name="Ogata H."/>
        </authorList>
    </citation>
    <scope>NUCLEOTIDE SEQUENCE [LARGE SCALE GENOMIC DNA]</scope>
</reference>
<dbReference type="Proteomes" id="UP001165060">
    <property type="component" value="Unassembled WGS sequence"/>
</dbReference>
<dbReference type="InterPro" id="IPR004518">
    <property type="entry name" value="MazG-like_dom"/>
</dbReference>
<feature type="region of interest" description="Disordered" evidence="1">
    <location>
        <begin position="191"/>
        <end position="218"/>
    </location>
</feature>
<keyword evidence="2" id="KW-0812">Transmembrane</keyword>
<dbReference type="PANTHER" id="PTHR30522:SF0">
    <property type="entry name" value="NUCLEOSIDE TRIPHOSPHATE PYROPHOSPHOHYDROLASE"/>
    <property type="match status" value="1"/>
</dbReference>
<proteinExistence type="predicted"/>
<name>A0ABQ6N7R3_9STRA</name>
<feature type="region of interest" description="Disordered" evidence="1">
    <location>
        <begin position="1"/>
        <end position="54"/>
    </location>
</feature>
<accession>A0ABQ6N7R3</accession>
<feature type="domain" description="NTP pyrophosphohydrolase MazG-like" evidence="3">
    <location>
        <begin position="78"/>
        <end position="167"/>
    </location>
</feature>
<keyword evidence="2" id="KW-0472">Membrane</keyword>
<feature type="transmembrane region" description="Helical" evidence="2">
    <location>
        <begin position="254"/>
        <end position="272"/>
    </location>
</feature>
<dbReference type="EMBL" id="BRYB01002333">
    <property type="protein sequence ID" value="GMI43212.1"/>
    <property type="molecule type" value="Genomic_DNA"/>
</dbReference>
<evidence type="ECO:0000313" key="5">
    <source>
        <dbReference type="Proteomes" id="UP001165060"/>
    </source>
</evidence>
<feature type="compositionally biased region" description="Basic and acidic residues" evidence="1">
    <location>
        <begin position="208"/>
        <end position="217"/>
    </location>
</feature>
<evidence type="ECO:0000256" key="2">
    <source>
        <dbReference type="SAM" id="Phobius"/>
    </source>
</evidence>
<keyword evidence="2" id="KW-1133">Transmembrane helix</keyword>